<feature type="domain" description="Galaxin-like repeats" evidence="2">
    <location>
        <begin position="178"/>
        <end position="306"/>
    </location>
</feature>
<reference evidence="3" key="1">
    <citation type="submission" date="2021-10" db="EMBL/GenBank/DDBJ databases">
        <title>Tropical sea cucumber genome reveals ecological adaptation and Cuvierian tubules defense mechanism.</title>
        <authorList>
            <person name="Chen T."/>
        </authorList>
    </citation>
    <scope>NUCLEOTIDE SEQUENCE</scope>
    <source>
        <strain evidence="3">Nanhai2018</strain>
        <tissue evidence="3">Muscle</tissue>
    </source>
</reference>
<dbReference type="InterPro" id="IPR055284">
    <property type="entry name" value="Galaxin-like"/>
</dbReference>
<evidence type="ECO:0000313" key="4">
    <source>
        <dbReference type="Proteomes" id="UP001152320"/>
    </source>
</evidence>
<evidence type="ECO:0000256" key="1">
    <source>
        <dbReference type="SAM" id="SignalP"/>
    </source>
</evidence>
<keyword evidence="1" id="KW-0732">Signal</keyword>
<dbReference type="OrthoDB" id="419529at2759"/>
<dbReference type="Proteomes" id="UP001152320">
    <property type="component" value="Chromosome 3"/>
</dbReference>
<feature type="chain" id="PRO_5040232764" evidence="1">
    <location>
        <begin position="26"/>
        <end position="503"/>
    </location>
</feature>
<feature type="domain" description="Galaxin-like repeats" evidence="2">
    <location>
        <begin position="38"/>
        <end position="169"/>
    </location>
</feature>
<evidence type="ECO:0000259" key="2">
    <source>
        <dbReference type="Pfam" id="PF24748"/>
    </source>
</evidence>
<dbReference type="EMBL" id="JAIZAY010000003">
    <property type="protein sequence ID" value="KAJ8044371.1"/>
    <property type="molecule type" value="Genomic_DNA"/>
</dbReference>
<dbReference type="PANTHER" id="PTHR34490:SF1">
    <property type="entry name" value="GALAXIN-LIKE"/>
    <property type="match status" value="1"/>
</dbReference>
<feature type="signal peptide" evidence="1">
    <location>
        <begin position="1"/>
        <end position="25"/>
    </location>
</feature>
<protein>
    <submittedName>
        <fullName evidence="3">Galaxin</fullName>
    </submittedName>
</protein>
<dbReference type="PANTHER" id="PTHR34490">
    <property type="entry name" value="PROTEIN CBG12054-RELATED"/>
    <property type="match status" value="1"/>
</dbReference>
<evidence type="ECO:0000313" key="3">
    <source>
        <dbReference type="EMBL" id="KAJ8044371.1"/>
    </source>
</evidence>
<organism evidence="3 4">
    <name type="scientific">Holothuria leucospilota</name>
    <name type="common">Black long sea cucumber</name>
    <name type="synonym">Mertensiothuria leucospilota</name>
    <dbReference type="NCBI Taxonomy" id="206669"/>
    <lineage>
        <taxon>Eukaryota</taxon>
        <taxon>Metazoa</taxon>
        <taxon>Echinodermata</taxon>
        <taxon>Eleutherozoa</taxon>
        <taxon>Echinozoa</taxon>
        <taxon>Holothuroidea</taxon>
        <taxon>Aspidochirotacea</taxon>
        <taxon>Aspidochirotida</taxon>
        <taxon>Holothuriidae</taxon>
        <taxon>Holothuria</taxon>
    </lineage>
</organism>
<sequence length="503" mass="54745">MTKMLETHSSFFFIILVLQYDTINAFNLPCFDPSSGESTQYNPATELCCSGWVYIKENSHSQCCNTFVFNSQTEVCCNGHISTQTGGLTECCGLVPYDPTSVTCCVFNGNSTLYAGSGSCCGNQGLYDPSQEVCCSSYTDNVFKVHTPLSSERCCGSELYDTHLETCCNEKILHGVGNCCGSSVCDDSKEICCEGTVHPKPSNEAACCGNLVINQRTSTCCYGRVYNITDGECCGYEAFQPSSSSCCYNVINYNIPQVPGIQRCCGSQSYLSTEQICCSGVLFPKEEHSECCGIVAFDTSTHLCCGEWYNPVIVEKKSSSTSCCGQVTYEPETETCCKRTNQVFPTPGGRCCIMENGQEEMYDPRSGVCCSYMFSETFYEGISSFDNTTVCCGTYLLEEHQLCDWINLVPVVKSSPNDDMVCSGMTADDSQTYNALSMTLIAVVTALSQLIRRKTTSAVMGLSNEPIMEGTSARVPHPLTLTGRPFVMGFVTQYCTGHVVAAA</sequence>
<dbReference type="AlphaFoldDB" id="A0A9Q1HGQ6"/>
<comment type="caution">
    <text evidence="3">The sequence shown here is derived from an EMBL/GenBank/DDBJ whole genome shotgun (WGS) entry which is preliminary data.</text>
</comment>
<dbReference type="InterPro" id="IPR056601">
    <property type="entry name" value="Galaxin_dom"/>
</dbReference>
<proteinExistence type="predicted"/>
<gene>
    <name evidence="3" type="ORF">HOLleu_07102</name>
</gene>
<keyword evidence="4" id="KW-1185">Reference proteome</keyword>
<accession>A0A9Q1HGQ6</accession>
<dbReference type="Pfam" id="PF24748">
    <property type="entry name" value="Galaxin_repeat"/>
    <property type="match status" value="2"/>
</dbReference>
<name>A0A9Q1HGQ6_HOLLE</name>